<accession>A0A8B7BKP5</accession>
<dbReference type="RefSeq" id="XP_008779788.2">
    <property type="nucleotide sequence ID" value="XM_008781566.3"/>
</dbReference>
<protein>
    <submittedName>
        <fullName evidence="4">VAN3-binding protein isoform X1</fullName>
    </submittedName>
</protein>
<dbReference type="InterPro" id="IPR008546">
    <property type="entry name" value="VAN3-bd-like_auxin_canal"/>
</dbReference>
<feature type="domain" description="Pleckstrin-like plant" evidence="2">
    <location>
        <begin position="276"/>
        <end position="375"/>
    </location>
</feature>
<proteinExistence type="predicted"/>
<dbReference type="Proteomes" id="UP000228380">
    <property type="component" value="Unplaced"/>
</dbReference>
<dbReference type="GeneID" id="103699543"/>
<sequence>MDLDMNQMAPEATAESMDLLSRAWCSSAIQVFQPTLQDISMNLNKKPVMALEHDKIAPSSLQNSDKSLKADDDDQRSVPQWKFDDLKSWIWLQKAIHPELDYDLCLRKKWFSQKIPPWNGISIKKWMKEMKQKRKEDKRLQRAEVHAAISVAGVAAALAAIAADNAEPSQSNALKDIAVVSATALVAAQCAQVAEALGAKHEQITSAINAAMTTTDASNIITLTAAAATSLRGAATLRGRPGQRERAKATFTPKLLYDEFDFNFGRCSASVAKGDEIFVATPDGRCRLRSVSAVLNRDGKVILKIKKINFLMAFSGAKESIVYDLHVSPLEEPINEAESYSISMTTSRGKIELKIEDCVKYKKWMMTINHMLMLSTTFSEPERQFCRN</sequence>
<feature type="domain" description="VAN3-binding protein-like auxin canalisation" evidence="1">
    <location>
        <begin position="10"/>
        <end position="253"/>
    </location>
</feature>
<gene>
    <name evidence="4" type="primary">LOC103699543</name>
</gene>
<keyword evidence="3" id="KW-1185">Reference proteome</keyword>
<dbReference type="InterPro" id="IPR040269">
    <property type="entry name" value="VAB"/>
</dbReference>
<dbReference type="InterPro" id="IPR013666">
    <property type="entry name" value="PH_pln"/>
</dbReference>
<organism evidence="3 4">
    <name type="scientific">Phoenix dactylifera</name>
    <name type="common">Date palm</name>
    <dbReference type="NCBI Taxonomy" id="42345"/>
    <lineage>
        <taxon>Eukaryota</taxon>
        <taxon>Viridiplantae</taxon>
        <taxon>Streptophyta</taxon>
        <taxon>Embryophyta</taxon>
        <taxon>Tracheophyta</taxon>
        <taxon>Spermatophyta</taxon>
        <taxon>Magnoliopsida</taxon>
        <taxon>Liliopsida</taxon>
        <taxon>Arecaceae</taxon>
        <taxon>Coryphoideae</taxon>
        <taxon>Phoeniceae</taxon>
        <taxon>Phoenix</taxon>
    </lineage>
</organism>
<dbReference type="OrthoDB" id="786244at2759"/>
<name>A0A8B7BKP5_PHODC</name>
<dbReference type="PANTHER" id="PTHR31351:SF25">
    <property type="entry name" value="AUXIN CANALIZATION PROTEIN (DUF828)"/>
    <property type="match status" value="1"/>
</dbReference>
<dbReference type="Pfam" id="PF05703">
    <property type="entry name" value="Auxin_canalis"/>
    <property type="match status" value="1"/>
</dbReference>
<evidence type="ECO:0000313" key="4">
    <source>
        <dbReference type="RefSeq" id="XP_008779788.2"/>
    </source>
</evidence>
<evidence type="ECO:0000259" key="1">
    <source>
        <dbReference type="Pfam" id="PF05703"/>
    </source>
</evidence>
<evidence type="ECO:0000259" key="2">
    <source>
        <dbReference type="Pfam" id="PF08458"/>
    </source>
</evidence>
<dbReference type="KEGG" id="pda:103699543"/>
<evidence type="ECO:0000313" key="3">
    <source>
        <dbReference type="Proteomes" id="UP000228380"/>
    </source>
</evidence>
<dbReference type="AlphaFoldDB" id="A0A8B7BKP5"/>
<dbReference type="Pfam" id="PF08458">
    <property type="entry name" value="PH_2"/>
    <property type="match status" value="1"/>
</dbReference>
<reference evidence="4" key="1">
    <citation type="submission" date="2025-08" db="UniProtKB">
        <authorList>
            <consortium name="RefSeq"/>
        </authorList>
    </citation>
    <scope>IDENTIFICATION</scope>
    <source>
        <tissue evidence="4">Young leaves</tissue>
    </source>
</reference>
<dbReference type="PANTHER" id="PTHR31351">
    <property type="entry name" value="EXPRESSED PROTEIN"/>
    <property type="match status" value="1"/>
</dbReference>